<organism evidence="7 8">
    <name type="scientific">Cylindrodendrum hubeiense</name>
    <dbReference type="NCBI Taxonomy" id="595255"/>
    <lineage>
        <taxon>Eukaryota</taxon>
        <taxon>Fungi</taxon>
        <taxon>Dikarya</taxon>
        <taxon>Ascomycota</taxon>
        <taxon>Pezizomycotina</taxon>
        <taxon>Sordariomycetes</taxon>
        <taxon>Hypocreomycetidae</taxon>
        <taxon>Hypocreales</taxon>
        <taxon>Nectriaceae</taxon>
        <taxon>Cylindrodendrum</taxon>
    </lineage>
</organism>
<dbReference type="EMBL" id="JAANBB010000015">
    <property type="protein sequence ID" value="KAF7556024.1"/>
    <property type="molecule type" value="Genomic_DNA"/>
</dbReference>
<dbReference type="AlphaFoldDB" id="A0A9P5HMC2"/>
<evidence type="ECO:0000256" key="3">
    <source>
        <dbReference type="ARBA" id="ARBA00023015"/>
    </source>
</evidence>
<evidence type="ECO:0000256" key="5">
    <source>
        <dbReference type="ARBA" id="ARBA00023242"/>
    </source>
</evidence>
<accession>A0A9P5HMC2</accession>
<dbReference type="PANTHER" id="PTHR47338">
    <property type="entry name" value="ZN(II)2CYS6 TRANSCRIPTION FACTOR (EUROFUNG)-RELATED"/>
    <property type="match status" value="1"/>
</dbReference>
<proteinExistence type="predicted"/>
<gene>
    <name evidence="7" type="ORF">G7Z17_g1697</name>
</gene>
<comment type="subcellular location">
    <subcellularLocation>
        <location evidence="1">Nucleus</location>
    </subcellularLocation>
</comment>
<name>A0A9P5HMC2_9HYPO</name>
<keyword evidence="5" id="KW-0539">Nucleus</keyword>
<reference evidence="7" key="1">
    <citation type="submission" date="2020-03" db="EMBL/GenBank/DDBJ databases">
        <title>Draft Genome Sequence of Cylindrodendrum hubeiense.</title>
        <authorList>
            <person name="Buettner E."/>
            <person name="Kellner H."/>
        </authorList>
    </citation>
    <scope>NUCLEOTIDE SEQUENCE</scope>
    <source>
        <strain evidence="7">IHI 201604</strain>
    </source>
</reference>
<feature type="domain" description="Zn(2)-C6 fungal-type" evidence="6">
    <location>
        <begin position="12"/>
        <end position="42"/>
    </location>
</feature>
<dbReference type="Gene3D" id="4.10.240.10">
    <property type="entry name" value="Zn(2)-C6 fungal-type DNA-binding domain"/>
    <property type="match status" value="1"/>
</dbReference>
<dbReference type="Proteomes" id="UP000722485">
    <property type="component" value="Unassembled WGS sequence"/>
</dbReference>
<protein>
    <recommendedName>
        <fullName evidence="6">Zn(2)-C6 fungal-type domain-containing protein</fullName>
    </recommendedName>
</protein>
<dbReference type="SMART" id="SM00066">
    <property type="entry name" value="GAL4"/>
    <property type="match status" value="1"/>
</dbReference>
<evidence type="ECO:0000256" key="1">
    <source>
        <dbReference type="ARBA" id="ARBA00004123"/>
    </source>
</evidence>
<dbReference type="CDD" id="cd00067">
    <property type="entry name" value="GAL4"/>
    <property type="match status" value="1"/>
</dbReference>
<keyword evidence="4" id="KW-0804">Transcription</keyword>
<dbReference type="PROSITE" id="PS50048">
    <property type="entry name" value="ZN2_CY6_FUNGAL_2"/>
    <property type="match status" value="1"/>
</dbReference>
<dbReference type="PANTHER" id="PTHR47338:SF5">
    <property type="entry name" value="ZN(II)2CYS6 TRANSCRIPTION FACTOR (EUROFUNG)"/>
    <property type="match status" value="1"/>
</dbReference>
<evidence type="ECO:0000256" key="2">
    <source>
        <dbReference type="ARBA" id="ARBA00022723"/>
    </source>
</evidence>
<dbReference type="SUPFAM" id="SSF57701">
    <property type="entry name" value="Zn2/Cys6 DNA-binding domain"/>
    <property type="match status" value="1"/>
</dbReference>
<evidence type="ECO:0000313" key="7">
    <source>
        <dbReference type="EMBL" id="KAF7556024.1"/>
    </source>
</evidence>
<dbReference type="InterPro" id="IPR050815">
    <property type="entry name" value="TF_fung"/>
</dbReference>
<dbReference type="PROSITE" id="PS00463">
    <property type="entry name" value="ZN2_CY6_FUNGAL_1"/>
    <property type="match status" value="1"/>
</dbReference>
<comment type="caution">
    <text evidence="7">The sequence shown here is derived from an EMBL/GenBank/DDBJ whole genome shotgun (WGS) entry which is preliminary data.</text>
</comment>
<keyword evidence="2" id="KW-0479">Metal-binding</keyword>
<dbReference type="GO" id="GO:0005634">
    <property type="term" value="C:nucleus"/>
    <property type="evidence" value="ECO:0007669"/>
    <property type="project" value="UniProtKB-SubCell"/>
</dbReference>
<evidence type="ECO:0000313" key="8">
    <source>
        <dbReference type="Proteomes" id="UP000722485"/>
    </source>
</evidence>
<dbReference type="InterPro" id="IPR001138">
    <property type="entry name" value="Zn2Cys6_DnaBD"/>
</dbReference>
<keyword evidence="8" id="KW-1185">Reference proteome</keyword>
<sequence length="224" mass="24474">MPDETPALAARACLACRKQKRKCTRELPECSLCEKHGRACDYDISDHLTAHPIRPAAVAGTDSPSDASAYALSLREPSSFSQSTATEPALAQNGQNVFPALFFLDHEYYQQLRYDPWKANLSLPLGMSHGARSQTQMTYDADIYFTSVHTYFPIDLSNAKDAPNADLSLLMIAMRLHIQPADNGESPGPSIYDIAKACASCSAHLVEAIGRLLARTLARMTISP</sequence>
<dbReference type="OrthoDB" id="3862662at2759"/>
<keyword evidence="3" id="KW-0805">Transcription regulation</keyword>
<dbReference type="GO" id="GO:0008270">
    <property type="term" value="F:zinc ion binding"/>
    <property type="evidence" value="ECO:0007669"/>
    <property type="project" value="InterPro"/>
</dbReference>
<dbReference type="InterPro" id="IPR036864">
    <property type="entry name" value="Zn2-C6_fun-type_DNA-bd_sf"/>
</dbReference>
<evidence type="ECO:0000259" key="6">
    <source>
        <dbReference type="PROSITE" id="PS50048"/>
    </source>
</evidence>
<dbReference type="Pfam" id="PF00172">
    <property type="entry name" value="Zn_clus"/>
    <property type="match status" value="1"/>
</dbReference>
<dbReference type="GO" id="GO:0000981">
    <property type="term" value="F:DNA-binding transcription factor activity, RNA polymerase II-specific"/>
    <property type="evidence" value="ECO:0007669"/>
    <property type="project" value="InterPro"/>
</dbReference>
<evidence type="ECO:0000256" key="4">
    <source>
        <dbReference type="ARBA" id="ARBA00023163"/>
    </source>
</evidence>